<evidence type="ECO:0000313" key="10">
    <source>
        <dbReference type="Proteomes" id="UP000604046"/>
    </source>
</evidence>
<feature type="domain" description="Aminoacyl-tRNA synthetase class Ia" evidence="8">
    <location>
        <begin position="5"/>
        <end position="82"/>
    </location>
</feature>
<protein>
    <recommendedName>
        <fullName evidence="1">valine--tRNA ligase</fullName>
        <ecNumber evidence="1">6.1.1.9</ecNumber>
    </recommendedName>
    <alternativeName>
        <fullName evidence="7">Valyl-tRNA synthetase</fullName>
    </alternativeName>
</protein>
<keyword evidence="4" id="KW-0067">ATP-binding</keyword>
<dbReference type="GO" id="GO:0006438">
    <property type="term" value="P:valyl-tRNA aminoacylation"/>
    <property type="evidence" value="ECO:0007669"/>
    <property type="project" value="InterPro"/>
</dbReference>
<proteinExistence type="predicted"/>
<sequence length="84" mass="9408">MLLAYLIGQDILFFWVARMVMMGLTLTDKAPFKEIYLHGLVRDEKGQKMSKTKGNVVDPLDAIADYGTDALRYALLTSSAGRPR</sequence>
<accession>A0A812NHZ5</accession>
<dbReference type="OrthoDB" id="442452at2759"/>
<evidence type="ECO:0000313" key="9">
    <source>
        <dbReference type="EMBL" id="CAE7307819.1"/>
    </source>
</evidence>
<evidence type="ECO:0000256" key="4">
    <source>
        <dbReference type="ARBA" id="ARBA00022840"/>
    </source>
</evidence>
<keyword evidence="2" id="KW-0436">Ligase</keyword>
<evidence type="ECO:0000256" key="3">
    <source>
        <dbReference type="ARBA" id="ARBA00022741"/>
    </source>
</evidence>
<dbReference type="PANTHER" id="PTHR11946">
    <property type="entry name" value="VALYL-TRNA SYNTHETASES"/>
    <property type="match status" value="1"/>
</dbReference>
<dbReference type="AlphaFoldDB" id="A0A812NHZ5"/>
<gene>
    <name evidence="9" type="primary">EMB2247</name>
    <name evidence="9" type="ORF">SNAT2548_LOCUS16170</name>
</gene>
<evidence type="ECO:0000259" key="8">
    <source>
        <dbReference type="Pfam" id="PF00133"/>
    </source>
</evidence>
<evidence type="ECO:0000256" key="1">
    <source>
        <dbReference type="ARBA" id="ARBA00013169"/>
    </source>
</evidence>
<dbReference type="GO" id="GO:0005524">
    <property type="term" value="F:ATP binding"/>
    <property type="evidence" value="ECO:0007669"/>
    <property type="project" value="UniProtKB-KW"/>
</dbReference>
<name>A0A812NHZ5_9DINO</name>
<keyword evidence="6" id="KW-0030">Aminoacyl-tRNA synthetase</keyword>
<reference evidence="9" key="1">
    <citation type="submission" date="2021-02" db="EMBL/GenBank/DDBJ databases">
        <authorList>
            <person name="Dougan E. K."/>
            <person name="Rhodes N."/>
            <person name="Thang M."/>
            <person name="Chan C."/>
        </authorList>
    </citation>
    <scope>NUCLEOTIDE SEQUENCE</scope>
</reference>
<evidence type="ECO:0000256" key="2">
    <source>
        <dbReference type="ARBA" id="ARBA00022598"/>
    </source>
</evidence>
<keyword evidence="5" id="KW-0648">Protein biosynthesis</keyword>
<dbReference type="InterPro" id="IPR002303">
    <property type="entry name" value="Valyl-tRNA_ligase"/>
</dbReference>
<evidence type="ECO:0000256" key="5">
    <source>
        <dbReference type="ARBA" id="ARBA00022917"/>
    </source>
</evidence>
<dbReference type="PANTHER" id="PTHR11946:SF93">
    <property type="entry name" value="VALINE--TRNA LIGASE, CHLOROPLASTIC_MITOCHONDRIAL 2"/>
    <property type="match status" value="1"/>
</dbReference>
<organism evidence="9 10">
    <name type="scientific">Symbiodinium natans</name>
    <dbReference type="NCBI Taxonomy" id="878477"/>
    <lineage>
        <taxon>Eukaryota</taxon>
        <taxon>Sar</taxon>
        <taxon>Alveolata</taxon>
        <taxon>Dinophyceae</taxon>
        <taxon>Suessiales</taxon>
        <taxon>Symbiodiniaceae</taxon>
        <taxon>Symbiodinium</taxon>
    </lineage>
</organism>
<evidence type="ECO:0000256" key="6">
    <source>
        <dbReference type="ARBA" id="ARBA00023146"/>
    </source>
</evidence>
<dbReference type="EMBL" id="CAJNDS010002076">
    <property type="protein sequence ID" value="CAE7307819.1"/>
    <property type="molecule type" value="Genomic_DNA"/>
</dbReference>
<evidence type="ECO:0000256" key="7">
    <source>
        <dbReference type="ARBA" id="ARBA00029936"/>
    </source>
</evidence>
<dbReference type="InterPro" id="IPR014729">
    <property type="entry name" value="Rossmann-like_a/b/a_fold"/>
</dbReference>
<dbReference type="InterPro" id="IPR002300">
    <property type="entry name" value="aa-tRNA-synth_Ia"/>
</dbReference>
<dbReference type="EC" id="6.1.1.9" evidence="1"/>
<dbReference type="Proteomes" id="UP000604046">
    <property type="component" value="Unassembled WGS sequence"/>
</dbReference>
<comment type="caution">
    <text evidence="9">The sequence shown here is derived from an EMBL/GenBank/DDBJ whole genome shotgun (WGS) entry which is preliminary data.</text>
</comment>
<dbReference type="GO" id="GO:0004832">
    <property type="term" value="F:valine-tRNA ligase activity"/>
    <property type="evidence" value="ECO:0007669"/>
    <property type="project" value="UniProtKB-EC"/>
</dbReference>
<keyword evidence="3" id="KW-0547">Nucleotide-binding</keyword>
<dbReference type="Pfam" id="PF00133">
    <property type="entry name" value="tRNA-synt_1"/>
    <property type="match status" value="1"/>
</dbReference>
<dbReference type="SUPFAM" id="SSF52374">
    <property type="entry name" value="Nucleotidylyl transferase"/>
    <property type="match status" value="1"/>
</dbReference>
<keyword evidence="10" id="KW-1185">Reference proteome</keyword>
<dbReference type="Gene3D" id="3.40.50.620">
    <property type="entry name" value="HUPs"/>
    <property type="match status" value="1"/>
</dbReference>
<dbReference type="GO" id="GO:0005829">
    <property type="term" value="C:cytosol"/>
    <property type="evidence" value="ECO:0007669"/>
    <property type="project" value="TreeGrafter"/>
</dbReference>